<comment type="caution">
    <text evidence="7">The sequence shown here is derived from an EMBL/GenBank/DDBJ whole genome shotgun (WGS) entry which is preliminary data.</text>
</comment>
<evidence type="ECO:0000256" key="6">
    <source>
        <dbReference type="PROSITE-ProRule" id="PRU01024"/>
    </source>
</evidence>
<dbReference type="InterPro" id="IPR010280">
    <property type="entry name" value="U5_MeTrfase_fam"/>
</dbReference>
<name>A0A2W5NGF7_RHOSU</name>
<dbReference type="CDD" id="cd02440">
    <property type="entry name" value="AdoMet_MTases"/>
    <property type="match status" value="1"/>
</dbReference>
<evidence type="ECO:0000256" key="4">
    <source>
        <dbReference type="ARBA" id="ARBA00022691"/>
    </source>
</evidence>
<dbReference type="GO" id="GO:0051539">
    <property type="term" value="F:4 iron, 4 sulfur cluster binding"/>
    <property type="evidence" value="ECO:0007669"/>
    <property type="project" value="UniProtKB-KW"/>
</dbReference>
<evidence type="ECO:0000256" key="2">
    <source>
        <dbReference type="ARBA" id="ARBA00022603"/>
    </source>
</evidence>
<dbReference type="EMBL" id="QFPW01000006">
    <property type="protein sequence ID" value="PZQ49855.1"/>
    <property type="molecule type" value="Genomic_DNA"/>
</dbReference>
<comment type="similarity">
    <text evidence="6">Belongs to the class I-like SAM-binding methyltransferase superfamily. RNA M5U methyltransferase family.</text>
</comment>
<feature type="binding site" evidence="6">
    <location>
        <position position="273"/>
    </location>
    <ligand>
        <name>S-adenosyl-L-methionine</name>
        <dbReference type="ChEBI" id="CHEBI:59789"/>
    </ligand>
</feature>
<keyword evidence="3 6" id="KW-0808">Transferase</keyword>
<feature type="active site" description="Nucleophile" evidence="6">
    <location>
        <position position="367"/>
    </location>
</feature>
<accession>A0A2W5NGF7</accession>
<dbReference type="Gene3D" id="2.40.50.1070">
    <property type="match status" value="1"/>
</dbReference>
<dbReference type="Proteomes" id="UP000249185">
    <property type="component" value="Unassembled WGS sequence"/>
</dbReference>
<gene>
    <name evidence="7" type="ORF">DI556_10390</name>
</gene>
<feature type="binding site" evidence="6">
    <location>
        <position position="341"/>
    </location>
    <ligand>
        <name>S-adenosyl-L-methionine</name>
        <dbReference type="ChEBI" id="CHEBI:59789"/>
    </ligand>
</feature>
<dbReference type="PROSITE" id="PS51687">
    <property type="entry name" value="SAM_MT_RNA_M5U"/>
    <property type="match status" value="1"/>
</dbReference>
<feature type="binding site" evidence="6">
    <location>
        <position position="293"/>
    </location>
    <ligand>
        <name>S-adenosyl-L-methionine</name>
        <dbReference type="ChEBI" id="CHEBI:59789"/>
    </ligand>
</feature>
<proteinExistence type="inferred from homology"/>
<keyword evidence="1" id="KW-0004">4Fe-4S</keyword>
<dbReference type="Pfam" id="PF05958">
    <property type="entry name" value="tRNA_U5-meth_tr"/>
    <property type="match status" value="1"/>
</dbReference>
<keyword evidence="2 6" id="KW-0489">Methyltransferase</keyword>
<keyword evidence="5" id="KW-0411">Iron-sulfur</keyword>
<keyword evidence="1" id="KW-0479">Metal-binding</keyword>
<dbReference type="InterPro" id="IPR012340">
    <property type="entry name" value="NA-bd_OB-fold"/>
</dbReference>
<protein>
    <submittedName>
        <fullName evidence="7">Class I SAM-dependent RNA methyltransferase</fullName>
    </submittedName>
</protein>
<dbReference type="AlphaFoldDB" id="A0A2W5NGF7"/>
<dbReference type="InterPro" id="IPR029063">
    <property type="entry name" value="SAM-dependent_MTases_sf"/>
</dbReference>
<dbReference type="PANTHER" id="PTHR11061:SF49">
    <property type="entry name" value="23S RRNA (URACIL(1939)-C(5))-METHYLTRANSFERASE RLMD"/>
    <property type="match status" value="1"/>
</dbReference>
<dbReference type="Gene3D" id="3.40.50.150">
    <property type="entry name" value="Vaccinia Virus protein VP39"/>
    <property type="match status" value="1"/>
</dbReference>
<feature type="binding site" evidence="6">
    <location>
        <position position="246"/>
    </location>
    <ligand>
        <name>S-adenosyl-L-methionine</name>
        <dbReference type="ChEBI" id="CHEBI:59789"/>
    </ligand>
</feature>
<organism evidence="7 8">
    <name type="scientific">Rhodovulum sulfidophilum</name>
    <name type="common">Rhodobacter sulfidophilus</name>
    <dbReference type="NCBI Taxonomy" id="35806"/>
    <lineage>
        <taxon>Bacteria</taxon>
        <taxon>Pseudomonadati</taxon>
        <taxon>Pseudomonadota</taxon>
        <taxon>Alphaproteobacteria</taxon>
        <taxon>Rhodobacterales</taxon>
        <taxon>Paracoccaceae</taxon>
        <taxon>Rhodovulum</taxon>
    </lineage>
</organism>
<keyword evidence="4 6" id="KW-0949">S-adenosyl-L-methionine</keyword>
<keyword evidence="1" id="KW-0408">Iron</keyword>
<dbReference type="PANTHER" id="PTHR11061">
    <property type="entry name" value="RNA M5U METHYLTRANSFERASE"/>
    <property type="match status" value="1"/>
</dbReference>
<evidence type="ECO:0000313" key="8">
    <source>
        <dbReference type="Proteomes" id="UP000249185"/>
    </source>
</evidence>
<dbReference type="SUPFAM" id="SSF53335">
    <property type="entry name" value="S-adenosyl-L-methionine-dependent methyltransferases"/>
    <property type="match status" value="1"/>
</dbReference>
<sequence length="409" mass="42979">MSDEDQREIRVERLNRAGEGVAAGGVTVPFALPGELVRGAVVEGYLIPAAILEPHPERVTPPCRHFGTCGGCALQHASDAFLAGWKQATVETALARQGLAAPFRPVATSPARSRRRATFTGRRTRKTVQVGFHARRSETVVDIADCPLIRPELLAAKPVLAEVAGFGAARGGTVRLGLSASEAGLDLDVSEAKPLDAAGLAALARIAEAADLARLAWNGEVIALRRPPAQVFGRARVTPPAGGFLQATAEGQAALTAAVRAATRGARRIADLFSGCGTFSLPLAEGAEVHAVEGAAPALAALDRGWRATPGLGRVTTERRDLFRRPLLAAELARTEAVVLDPPRAGAEAQVRELAASAVPRIAMVSCDPVTFARDAAILRAGGYRLDWVQVVDQFRWSGHVEIAAALSR</sequence>
<dbReference type="GO" id="GO:0070475">
    <property type="term" value="P:rRNA base methylation"/>
    <property type="evidence" value="ECO:0007669"/>
    <property type="project" value="TreeGrafter"/>
</dbReference>
<dbReference type="Gene3D" id="2.40.50.140">
    <property type="entry name" value="Nucleic acid-binding proteins"/>
    <property type="match status" value="1"/>
</dbReference>
<dbReference type="GO" id="GO:0070041">
    <property type="term" value="F:rRNA (uridine-C5-)-methyltransferase activity"/>
    <property type="evidence" value="ECO:0007669"/>
    <property type="project" value="TreeGrafter"/>
</dbReference>
<evidence type="ECO:0000256" key="5">
    <source>
        <dbReference type="ARBA" id="ARBA00023014"/>
    </source>
</evidence>
<evidence type="ECO:0000256" key="1">
    <source>
        <dbReference type="ARBA" id="ARBA00022485"/>
    </source>
</evidence>
<evidence type="ECO:0000313" key="7">
    <source>
        <dbReference type="EMBL" id="PZQ49855.1"/>
    </source>
</evidence>
<reference evidence="7 8" key="1">
    <citation type="submission" date="2017-08" db="EMBL/GenBank/DDBJ databases">
        <title>Infants hospitalized years apart are colonized by the same room-sourced microbial strains.</title>
        <authorList>
            <person name="Brooks B."/>
            <person name="Olm M.R."/>
            <person name="Firek B.A."/>
            <person name="Baker R."/>
            <person name="Thomas B.C."/>
            <person name="Morowitz M.J."/>
            <person name="Banfield J.F."/>
        </authorList>
    </citation>
    <scope>NUCLEOTIDE SEQUENCE [LARGE SCALE GENOMIC DNA]</scope>
    <source>
        <strain evidence="7">S2_005_002_R2_34</strain>
    </source>
</reference>
<evidence type="ECO:0000256" key="3">
    <source>
        <dbReference type="ARBA" id="ARBA00022679"/>
    </source>
</evidence>